<name>A0ABR0B841_9CRUS</name>
<reference evidence="1 2" key="1">
    <citation type="journal article" date="2023" name="Nucleic Acids Res.">
        <title>The hologenome of Daphnia magna reveals possible DNA methylation and microbiome-mediated evolution of the host genome.</title>
        <authorList>
            <person name="Chaturvedi A."/>
            <person name="Li X."/>
            <person name="Dhandapani V."/>
            <person name="Marshall H."/>
            <person name="Kissane S."/>
            <person name="Cuenca-Cambronero M."/>
            <person name="Asole G."/>
            <person name="Calvet F."/>
            <person name="Ruiz-Romero M."/>
            <person name="Marangio P."/>
            <person name="Guigo R."/>
            <person name="Rago D."/>
            <person name="Mirbahai L."/>
            <person name="Eastwood N."/>
            <person name="Colbourne J.K."/>
            <person name="Zhou J."/>
            <person name="Mallon E."/>
            <person name="Orsini L."/>
        </authorList>
    </citation>
    <scope>NUCLEOTIDE SEQUENCE [LARGE SCALE GENOMIC DNA]</scope>
    <source>
        <strain evidence="1">LRV0_1</strain>
    </source>
</reference>
<evidence type="ECO:0008006" key="3">
    <source>
        <dbReference type="Google" id="ProtNLM"/>
    </source>
</evidence>
<accession>A0ABR0B841</accession>
<evidence type="ECO:0000313" key="2">
    <source>
        <dbReference type="Proteomes" id="UP001234178"/>
    </source>
</evidence>
<keyword evidence="2" id="KW-1185">Reference proteome</keyword>
<dbReference type="Proteomes" id="UP001234178">
    <property type="component" value="Unassembled WGS sequence"/>
</dbReference>
<dbReference type="EMBL" id="JAOYFB010000040">
    <property type="protein sequence ID" value="KAK4037846.1"/>
    <property type="molecule type" value="Genomic_DNA"/>
</dbReference>
<protein>
    <recommendedName>
        <fullName evidence="3">Glycoprotein</fullName>
    </recommendedName>
</protein>
<proteinExistence type="predicted"/>
<evidence type="ECO:0000313" key="1">
    <source>
        <dbReference type="EMBL" id="KAK4037846.1"/>
    </source>
</evidence>
<sequence>MWKMSKTVYRDFLHWDHVKEHRTPLDVTTAECRRLRDSRLCDRQPMNSLGSKKWSLEGSLHVQGSWLQTSTDYLINCRLEEVVLETECSDCVISSPIGDIPASANGSFVDNLVTIVWNNSLKESQKCQAKQVEEGLAMLYETTDPKIFRIRDSNKQLDFVVKNVSVGLCKPATNFSNFRLVLGMDCVVASWIFANSSKSDAKIGNKNMNISTLLRAEIDAVAHTQYIRDFACQIRETAHKNAIATAQYNGWLAASYLNLPNCTKLQPTGKDVAVLQCTPRVVTFSTAITDCGPQPKVGNSTISVGGWELTEYRECYWHSDFVNFNGRAHSYRNGTWEPIVPSVAIKGTKLITALSYEVDNTLGTVLQLHPALKQSPLSPAEAMADILATVHEHSTNDIRLTHRVSNVLLSAYDAPHVSFMARVGSWLRTFGSLSGIGIVLALGFRFCGLGSILSRFIPCLPCLSTCNPFSWLATRATREADIETGARSATNSTPSVPINIINVPQCRKATLPRHPRQ</sequence>
<gene>
    <name evidence="1" type="ORF">OUZ56_029872</name>
</gene>
<organism evidence="1 2">
    <name type="scientific">Daphnia magna</name>
    <dbReference type="NCBI Taxonomy" id="35525"/>
    <lineage>
        <taxon>Eukaryota</taxon>
        <taxon>Metazoa</taxon>
        <taxon>Ecdysozoa</taxon>
        <taxon>Arthropoda</taxon>
        <taxon>Crustacea</taxon>
        <taxon>Branchiopoda</taxon>
        <taxon>Diplostraca</taxon>
        <taxon>Cladocera</taxon>
        <taxon>Anomopoda</taxon>
        <taxon>Daphniidae</taxon>
        <taxon>Daphnia</taxon>
    </lineage>
</organism>
<comment type="caution">
    <text evidence="1">The sequence shown here is derived from an EMBL/GenBank/DDBJ whole genome shotgun (WGS) entry which is preliminary data.</text>
</comment>